<name>A0A7X6N0T9_9STRE</name>
<comment type="caution">
    <text evidence="1">The sequence shown here is derived from an EMBL/GenBank/DDBJ whole genome shotgun (WGS) entry which is preliminary data.</text>
</comment>
<accession>A0A7X6N0T9</accession>
<evidence type="ECO:0000313" key="1">
    <source>
        <dbReference type="EMBL" id="NKZ20137.1"/>
    </source>
</evidence>
<dbReference type="AlphaFoldDB" id="A0A7X6N0T9"/>
<gene>
    <name evidence="1" type="ORF">HF992_04635</name>
</gene>
<evidence type="ECO:0008006" key="3">
    <source>
        <dbReference type="Google" id="ProtNLM"/>
    </source>
</evidence>
<dbReference type="Proteomes" id="UP000522720">
    <property type="component" value="Unassembled WGS sequence"/>
</dbReference>
<organism evidence="1 2">
    <name type="scientific">Streptococcus ovuberis</name>
    <dbReference type="NCBI Taxonomy" id="1936207"/>
    <lineage>
        <taxon>Bacteria</taxon>
        <taxon>Bacillati</taxon>
        <taxon>Bacillota</taxon>
        <taxon>Bacilli</taxon>
        <taxon>Lactobacillales</taxon>
        <taxon>Streptococcaceae</taxon>
        <taxon>Streptococcus</taxon>
    </lineage>
</organism>
<dbReference type="EMBL" id="JAAXPR010000005">
    <property type="protein sequence ID" value="NKZ20137.1"/>
    <property type="molecule type" value="Genomic_DNA"/>
</dbReference>
<keyword evidence="2" id="KW-1185">Reference proteome</keyword>
<evidence type="ECO:0000313" key="2">
    <source>
        <dbReference type="Proteomes" id="UP000522720"/>
    </source>
</evidence>
<protein>
    <recommendedName>
        <fullName evidence="3">Role in replication</fullName>
    </recommendedName>
</protein>
<proteinExistence type="predicted"/>
<sequence length="96" mass="11631">MKAIYKRKEVEVWEISRSSEMPDWVFMAFKKNIFQWVDNRLRILMPALYPRWANNSEHYGYSIYTFGNIGDYVDLTNGKVVPKSYFRKHYLPIEDK</sequence>
<dbReference type="RefSeq" id="WP_168548904.1">
    <property type="nucleotide sequence ID" value="NZ_JAAXPR010000005.1"/>
</dbReference>
<reference evidence="1 2" key="1">
    <citation type="submission" date="2020-04" db="EMBL/GenBank/DDBJ databases">
        <title>MicrobeNet Type strains.</title>
        <authorList>
            <person name="Nicholson A.C."/>
        </authorList>
    </citation>
    <scope>NUCLEOTIDE SEQUENCE [LARGE SCALE GENOMIC DNA]</scope>
    <source>
        <strain evidence="1 2">CCUG 69612</strain>
    </source>
</reference>